<name>A0A485MTZ4_LYNPA</name>
<evidence type="ECO:0000313" key="2">
    <source>
        <dbReference type="Proteomes" id="UP000386466"/>
    </source>
</evidence>
<dbReference type="Proteomes" id="UP000386466">
    <property type="component" value="Unassembled WGS sequence"/>
</dbReference>
<dbReference type="AlphaFoldDB" id="A0A485MTZ4"/>
<sequence>VKLENDRALAKLVEAPRANGNDRCDKIHHHWEAVAKNLRLLLPSWKCKGQKSCPPNWDT</sequence>
<gene>
    <name evidence="1" type="ORF">LYPA_23C015061</name>
</gene>
<evidence type="ECO:0000313" key="1">
    <source>
        <dbReference type="EMBL" id="VFV24531.1"/>
    </source>
</evidence>
<reference evidence="1 2" key="1">
    <citation type="submission" date="2019-01" db="EMBL/GenBank/DDBJ databases">
        <authorList>
            <person name="Alioto T."/>
            <person name="Alioto T."/>
        </authorList>
    </citation>
    <scope>NUCLEOTIDE SEQUENCE [LARGE SCALE GENOMIC DNA]</scope>
</reference>
<feature type="non-terminal residue" evidence="1">
    <location>
        <position position="59"/>
    </location>
</feature>
<accession>A0A485MTZ4</accession>
<organism evidence="1 2">
    <name type="scientific">Lynx pardinus</name>
    <name type="common">Iberian lynx</name>
    <name type="synonym">Felis pardina</name>
    <dbReference type="NCBI Taxonomy" id="191816"/>
    <lineage>
        <taxon>Eukaryota</taxon>
        <taxon>Metazoa</taxon>
        <taxon>Chordata</taxon>
        <taxon>Craniata</taxon>
        <taxon>Vertebrata</taxon>
        <taxon>Euteleostomi</taxon>
        <taxon>Mammalia</taxon>
        <taxon>Eutheria</taxon>
        <taxon>Laurasiatheria</taxon>
        <taxon>Carnivora</taxon>
        <taxon>Feliformia</taxon>
        <taxon>Felidae</taxon>
        <taxon>Felinae</taxon>
        <taxon>Lynx</taxon>
    </lineage>
</organism>
<feature type="non-terminal residue" evidence="1">
    <location>
        <position position="1"/>
    </location>
</feature>
<dbReference type="EMBL" id="CAAGRJ010006517">
    <property type="protein sequence ID" value="VFV24531.1"/>
    <property type="molecule type" value="Genomic_DNA"/>
</dbReference>
<protein>
    <submittedName>
        <fullName evidence="1">Uncharacterized protein</fullName>
    </submittedName>
</protein>
<proteinExistence type="predicted"/>
<keyword evidence="2" id="KW-1185">Reference proteome</keyword>